<keyword evidence="3" id="KW-1185">Reference proteome</keyword>
<proteinExistence type="predicted"/>
<dbReference type="OrthoDB" id="10490537at2759"/>
<accession>A0A0D2FFQ3</accession>
<reference evidence="2 3" key="1">
    <citation type="submission" date="2015-01" db="EMBL/GenBank/DDBJ databases">
        <title>The Genome Sequence of Exophiala xenobiotica CBS118157.</title>
        <authorList>
            <consortium name="The Broad Institute Genomics Platform"/>
            <person name="Cuomo C."/>
            <person name="de Hoog S."/>
            <person name="Gorbushina A."/>
            <person name="Stielow B."/>
            <person name="Teixiera M."/>
            <person name="Abouelleil A."/>
            <person name="Chapman S.B."/>
            <person name="Priest M."/>
            <person name="Young S.K."/>
            <person name="Wortman J."/>
            <person name="Nusbaum C."/>
            <person name="Birren B."/>
        </authorList>
    </citation>
    <scope>NUCLEOTIDE SEQUENCE [LARGE SCALE GENOMIC DNA]</scope>
    <source>
        <strain evidence="2 3">CBS 118157</strain>
    </source>
</reference>
<dbReference type="Proteomes" id="UP000054342">
    <property type="component" value="Unassembled WGS sequence"/>
</dbReference>
<feature type="compositionally biased region" description="Polar residues" evidence="1">
    <location>
        <begin position="161"/>
        <end position="170"/>
    </location>
</feature>
<dbReference type="AlphaFoldDB" id="A0A0D2FFQ3"/>
<dbReference type="GeneID" id="25325334"/>
<gene>
    <name evidence="2" type="ORF">PV05_03426</name>
</gene>
<evidence type="ECO:0000313" key="2">
    <source>
        <dbReference type="EMBL" id="KIW58934.1"/>
    </source>
</evidence>
<evidence type="ECO:0000313" key="3">
    <source>
        <dbReference type="Proteomes" id="UP000054342"/>
    </source>
</evidence>
<dbReference type="EMBL" id="KN847318">
    <property type="protein sequence ID" value="KIW58934.1"/>
    <property type="molecule type" value="Genomic_DNA"/>
</dbReference>
<protein>
    <submittedName>
        <fullName evidence="2">Uncharacterized protein</fullName>
    </submittedName>
</protein>
<name>A0A0D2FFQ3_9EURO</name>
<organism evidence="2 3">
    <name type="scientific">Exophiala xenobiotica</name>
    <dbReference type="NCBI Taxonomy" id="348802"/>
    <lineage>
        <taxon>Eukaryota</taxon>
        <taxon>Fungi</taxon>
        <taxon>Dikarya</taxon>
        <taxon>Ascomycota</taxon>
        <taxon>Pezizomycotina</taxon>
        <taxon>Eurotiomycetes</taxon>
        <taxon>Chaetothyriomycetidae</taxon>
        <taxon>Chaetothyriales</taxon>
        <taxon>Herpotrichiellaceae</taxon>
        <taxon>Exophiala</taxon>
    </lineage>
</organism>
<dbReference type="RefSeq" id="XP_013319518.1">
    <property type="nucleotide sequence ID" value="XM_013464064.1"/>
</dbReference>
<sequence>MQPLTPPPYLDHITLPNIEDWPNTDPDSEPAVEDWLQLRCPNLNIKELMSSYNKVTIPVEENFRLLWRLRSVVNAATDGDAESAVMQTLKDLESERVKSDERCRYIGQRLFFHNPFPDGEGAIWEALVRSKNLLSVNEAISTLFPYLFEKVNTETSEAKTTEQSVSTQPKKTNHSRVAKPRRPQRSETRKQNSTTKRRLRDKTDKRGGSPQKMTTEKTSPLRRSPRFTRPQLT</sequence>
<dbReference type="HOGENOM" id="CLU_1189937_0_0_1"/>
<feature type="region of interest" description="Disordered" evidence="1">
    <location>
        <begin position="156"/>
        <end position="233"/>
    </location>
</feature>
<feature type="compositionally biased region" description="Basic residues" evidence="1">
    <location>
        <begin position="171"/>
        <end position="183"/>
    </location>
</feature>
<evidence type="ECO:0000256" key="1">
    <source>
        <dbReference type="SAM" id="MobiDB-lite"/>
    </source>
</evidence>